<evidence type="ECO:0000256" key="4">
    <source>
        <dbReference type="ARBA" id="ARBA00022741"/>
    </source>
</evidence>
<dbReference type="InterPro" id="IPR036565">
    <property type="entry name" value="Mur-like_cat_sf"/>
</dbReference>
<evidence type="ECO:0000256" key="6">
    <source>
        <dbReference type="ARBA" id="ARBA00022842"/>
    </source>
</evidence>
<comment type="similarity">
    <text evidence="1">Belongs to the folylpolyglutamate synthase family.</text>
</comment>
<feature type="compositionally biased region" description="Basic and acidic residues" evidence="7">
    <location>
        <begin position="940"/>
        <end position="950"/>
    </location>
</feature>
<name>A0ABY6V585_BIOOC</name>
<feature type="region of interest" description="Disordered" evidence="7">
    <location>
        <begin position="917"/>
        <end position="953"/>
    </location>
</feature>
<dbReference type="PANTHER" id="PTHR11136">
    <property type="entry name" value="FOLYLPOLYGLUTAMATE SYNTHASE-RELATED"/>
    <property type="match status" value="1"/>
</dbReference>
<dbReference type="InterPro" id="IPR036615">
    <property type="entry name" value="Mur_ligase_C_dom_sf"/>
</dbReference>
<feature type="domain" description="DUF218" evidence="8">
    <location>
        <begin position="649"/>
        <end position="752"/>
    </location>
</feature>
<keyword evidence="10" id="KW-1185">Reference proteome</keyword>
<dbReference type="InterPro" id="IPR003848">
    <property type="entry name" value="DUF218"/>
</dbReference>
<evidence type="ECO:0000259" key="8">
    <source>
        <dbReference type="Pfam" id="PF02698"/>
    </source>
</evidence>
<feature type="compositionally biased region" description="Polar residues" evidence="7">
    <location>
        <begin position="507"/>
        <end position="529"/>
    </location>
</feature>
<keyword evidence="3" id="KW-0479">Metal-binding</keyword>
<feature type="region of interest" description="Disordered" evidence="7">
    <location>
        <begin position="498"/>
        <end position="532"/>
    </location>
</feature>
<evidence type="ECO:0000313" key="10">
    <source>
        <dbReference type="Proteomes" id="UP000766486"/>
    </source>
</evidence>
<accession>A0ABY6V585</accession>
<dbReference type="NCBIfam" id="TIGR01499">
    <property type="entry name" value="folC"/>
    <property type="match status" value="1"/>
</dbReference>
<feature type="compositionally biased region" description="Polar residues" evidence="7">
    <location>
        <begin position="1024"/>
        <end position="1034"/>
    </location>
</feature>
<keyword evidence="4" id="KW-0547">Nucleotide-binding</keyword>
<feature type="non-terminal residue" evidence="9">
    <location>
        <position position="1121"/>
    </location>
</feature>
<keyword evidence="5" id="KW-0067">ATP-binding</keyword>
<organism evidence="9 10">
    <name type="scientific">Bionectria ochroleuca</name>
    <name type="common">Gliocladium roseum</name>
    <dbReference type="NCBI Taxonomy" id="29856"/>
    <lineage>
        <taxon>Eukaryota</taxon>
        <taxon>Fungi</taxon>
        <taxon>Dikarya</taxon>
        <taxon>Ascomycota</taxon>
        <taxon>Pezizomycotina</taxon>
        <taxon>Sordariomycetes</taxon>
        <taxon>Hypocreomycetidae</taxon>
        <taxon>Hypocreales</taxon>
        <taxon>Bionectriaceae</taxon>
        <taxon>Clonostachys</taxon>
    </lineage>
</organism>
<dbReference type="Gene3D" id="3.40.1190.10">
    <property type="entry name" value="Mur-like, catalytic domain"/>
    <property type="match status" value="1"/>
</dbReference>
<feature type="region of interest" description="Disordered" evidence="7">
    <location>
        <begin position="992"/>
        <end position="1044"/>
    </location>
</feature>
<dbReference type="PANTHER" id="PTHR11136:SF0">
    <property type="entry name" value="DIHYDROFOLATE SYNTHETASE-RELATED"/>
    <property type="match status" value="1"/>
</dbReference>
<reference evidence="9 10" key="1">
    <citation type="submission" date="2019-06" db="EMBL/GenBank/DDBJ databases">
        <authorList>
            <person name="Broberg M."/>
        </authorList>
    </citation>
    <scope>NUCLEOTIDE SEQUENCE [LARGE SCALE GENOMIC DNA]</scope>
</reference>
<dbReference type="Gene3D" id="3.90.190.20">
    <property type="entry name" value="Mur ligase, C-terminal domain"/>
    <property type="match status" value="1"/>
</dbReference>
<dbReference type="Pfam" id="PF02698">
    <property type="entry name" value="DUF218"/>
    <property type="match status" value="1"/>
</dbReference>
<evidence type="ECO:0000256" key="3">
    <source>
        <dbReference type="ARBA" id="ARBA00022723"/>
    </source>
</evidence>
<protein>
    <recommendedName>
        <fullName evidence="8">DUF218 domain-containing protein</fullName>
    </recommendedName>
</protein>
<dbReference type="Proteomes" id="UP000766486">
    <property type="component" value="Unassembled WGS sequence"/>
</dbReference>
<dbReference type="SUPFAM" id="SSF53244">
    <property type="entry name" value="MurD-like peptide ligases, peptide-binding domain"/>
    <property type="match status" value="1"/>
</dbReference>
<dbReference type="CDD" id="cd06259">
    <property type="entry name" value="YdcF-like"/>
    <property type="match status" value="1"/>
</dbReference>
<dbReference type="InterPro" id="IPR001645">
    <property type="entry name" value="Folylpolyglutamate_synth"/>
</dbReference>
<dbReference type="SUPFAM" id="SSF53623">
    <property type="entry name" value="MurD-like peptide ligases, catalytic domain"/>
    <property type="match status" value="1"/>
</dbReference>
<evidence type="ECO:0000313" key="9">
    <source>
        <dbReference type="EMBL" id="VUC37797.1"/>
    </source>
</evidence>
<gene>
    <name evidence="9" type="ORF">CLO192961_LOCUS483316</name>
</gene>
<evidence type="ECO:0000256" key="2">
    <source>
        <dbReference type="ARBA" id="ARBA00022598"/>
    </source>
</evidence>
<keyword evidence="2" id="KW-0436">Ligase</keyword>
<sequence>MANAKDASTLALRRLQRFIAPKKESAKAARDIRLGLERISRVIPEVQQWQGVHVGGTNGKGSICAFLSGLFTLGGIGYGRFVSPAFPHKHNAVTINGKYVNPRVYEVEADNVRNSYQRVLQGWQLVAAEDPGPLSPFELETATAFRIFNRTGVPYGIVEVGMGGATDATNAMRRKGVTVISKIDLDHQEYLGRTLEQIAKVKAGIMRPGVPCVVDYTNEKSVIRVLREHANSIGTQISLSWKAEPLLSTLSNDRWKLEDYQKQNLLCAALAFRHLFPAKPINLDRLLETEPYLPGRLEWVGIDELTNDRYKAPVLVDAAHNPLGVQALARYVDTSLRAEDAPITWVIGFSSSSTKPFDQMIETLVRPQDNVAFVEFTQQSNEPPPTPAALGQEVLRSIISSNEQVYQDEPNLRDALHWAVSKAGAGRLVITGSLYLVRDFYMLDGVHRFRGETRTQQPASSQLWRLNKLRNERALTQEEHEEFKQAKWHQHDSRLNNEMDKIKGTNKVPQSEGNPTPQKYSQPKTSLNVSDDPAGLVKLRNIARQHRYQLRGYRIAIRSIGNDIDQETRVGGELNSDVLSKLREDAELLKAQADKHYHALEDLLDRFRDHPDAPKIFGPRIEEALLGGPTKGLEDSEWLIADFQRGETPTFLEHARAGVRLLAQHGQDAILAYSGGPTRKETQLSEAQSYANIARENAYWGYSIPEGHIILEERALDSYHNVLFSLTLFFSRFGVWPQHMTIVSHAFKRSRLIEGHCVAIGWPLDRASFVGIDPPGLAGKEDAMAGAALAIGEWMDDPHGRGASLKAKRVKRNPWGVGQGLFEKGVDASVKDNAKLLARGDNDDETLEDTVRPSLPYRLHQELNSLSYHFRAEPMANSVKYTVVNLQPANLRQYLDKRLGKLMRHQLIIPSREKKQLLAPQPPRINQGRQPRTLSLGEGKLGERAVRKQEPLGVVGRTHSNEVSREVLAPEQLCTAVELRFSRPATHEAYTKTIIISRNARSKPPHQQERENSPMKSGLPITDTAASTLSSPSQACHAACPPKLHPSTTCPSTLSLPRYPPTTSISPLMSVLPPLTMPSMSMAWVSFPDAHAPLALSLTTRVPWLGMSKHSATSPRPAEAG</sequence>
<comment type="caution">
    <text evidence="9">The sequence shown here is derived from an EMBL/GenBank/DDBJ whole genome shotgun (WGS) entry which is preliminary data.</text>
</comment>
<keyword evidence="6" id="KW-0460">Magnesium</keyword>
<proteinExistence type="inferred from homology"/>
<evidence type="ECO:0000256" key="5">
    <source>
        <dbReference type="ARBA" id="ARBA00022840"/>
    </source>
</evidence>
<evidence type="ECO:0000256" key="7">
    <source>
        <dbReference type="SAM" id="MobiDB-lite"/>
    </source>
</evidence>
<dbReference type="EMBL" id="CABFNS010001044">
    <property type="protein sequence ID" value="VUC37797.1"/>
    <property type="molecule type" value="Genomic_DNA"/>
</dbReference>
<evidence type="ECO:0000256" key="1">
    <source>
        <dbReference type="ARBA" id="ARBA00008276"/>
    </source>
</evidence>